<evidence type="ECO:0000256" key="1">
    <source>
        <dbReference type="SAM" id="MobiDB-lite"/>
    </source>
</evidence>
<dbReference type="RefSeq" id="WP_068771592.1">
    <property type="nucleotide sequence ID" value="NZ_CP109796.1"/>
</dbReference>
<dbReference type="Proteomes" id="UP000078486">
    <property type="component" value="Unassembled WGS sequence"/>
</dbReference>
<evidence type="ECO:0008006" key="4">
    <source>
        <dbReference type="Google" id="ProtNLM"/>
    </source>
</evidence>
<name>A0A178IFP0_9BACT</name>
<organism evidence="2 3">
    <name type="scientific">Termitidicoccus mucosus</name>
    <dbReference type="NCBI Taxonomy" id="1184151"/>
    <lineage>
        <taxon>Bacteria</taxon>
        <taxon>Pseudomonadati</taxon>
        <taxon>Verrucomicrobiota</taxon>
        <taxon>Opitutia</taxon>
        <taxon>Opitutales</taxon>
        <taxon>Opitutaceae</taxon>
        <taxon>Termitidicoccus</taxon>
    </lineage>
</organism>
<dbReference type="AlphaFoldDB" id="A0A178IFP0"/>
<dbReference type="EMBL" id="LRRQ01000119">
    <property type="protein sequence ID" value="OAM88843.1"/>
    <property type="molecule type" value="Genomic_DNA"/>
</dbReference>
<proteinExistence type="predicted"/>
<feature type="region of interest" description="Disordered" evidence="1">
    <location>
        <begin position="38"/>
        <end position="66"/>
    </location>
</feature>
<accession>A0A178IFP0</accession>
<sequence length="593" mass="65016">MMLQALIAYAERENLGDADFETVAVRWLIPLGSDGKLAGNPIPLSEDPSAKKPRPKPMLRPFTSPNELNQGTKSHFLCDTLERAILLPDPKATESKVAARRVQHAYFKSLLSEAAAACADDPEAAPSTAALRAIKTFLDDEDALASLREQFSSLKAKPTENVTFKVGDSIILEFLALKKFWRTRRQAAAASGANKRSERICIATGELSEILDTTEKIKGVPGGLATGTNLISFDKDAFCSYGLNQAQNAALSPNAELKIRSALNERIEKSRAQGLVFNGTVYIHWTRNALNQTDPIDLLHTPDANAIAQLLLSPKTGRQYSDLDANAYYCAGLTGNGARIVVRDWIETTVPEVEQSIAAWFRDLTLVNPDGMETRNNFKFGALLYGLVRDKLDELAPQIPVQLLHSALRNTPLPQTALAAALRRQQIEEDKLSPARLALIKACLLRSITTRNQKENHTMTAELNTESRDPAYLCGRLFAVFDRLQYLALEGVKAGVVERYYASASATPAMVMGRLFRNAQYHLSKTDGGIATNISKDFEAIASALGHEFPAALDLEGQGRFALGYYHQKAEYRRISAERKEAAAQAKAAAEAK</sequence>
<keyword evidence="3" id="KW-1185">Reference proteome</keyword>
<dbReference type="Pfam" id="PF09709">
    <property type="entry name" value="Cas_Csd1"/>
    <property type="match status" value="1"/>
</dbReference>
<dbReference type="InterPro" id="IPR010144">
    <property type="entry name" value="CRISPR-assoc_prot_Csd1-typ"/>
</dbReference>
<reference evidence="2 3" key="1">
    <citation type="submission" date="2016-01" db="EMBL/GenBank/DDBJ databases">
        <title>High potential of lignocellulose degradation of a new Verrucomicrobia species.</title>
        <authorList>
            <person name="Wang Y."/>
            <person name="Shi Y."/>
            <person name="Qiu Z."/>
            <person name="Liu S."/>
            <person name="Yang H."/>
        </authorList>
    </citation>
    <scope>NUCLEOTIDE SEQUENCE [LARGE SCALE GENOMIC DNA]</scope>
    <source>
        <strain evidence="2 3">TSB47</strain>
    </source>
</reference>
<evidence type="ECO:0000313" key="3">
    <source>
        <dbReference type="Proteomes" id="UP000078486"/>
    </source>
</evidence>
<protein>
    <recommendedName>
        <fullName evidence="4">Type I-C CRISPR-associated protein Cas8c/Csd1</fullName>
    </recommendedName>
</protein>
<dbReference type="STRING" id="1184151.AW736_17665"/>
<evidence type="ECO:0000313" key="2">
    <source>
        <dbReference type="EMBL" id="OAM88843.1"/>
    </source>
</evidence>
<dbReference type="OrthoDB" id="9778918at2"/>
<comment type="caution">
    <text evidence="2">The sequence shown here is derived from an EMBL/GenBank/DDBJ whole genome shotgun (WGS) entry which is preliminary data.</text>
</comment>
<dbReference type="NCBIfam" id="TIGR01863">
    <property type="entry name" value="cas_Csd1"/>
    <property type="match status" value="1"/>
</dbReference>
<gene>
    <name evidence="2" type="ORF">AW736_17665</name>
</gene>